<proteinExistence type="predicted"/>
<dbReference type="Proteomes" id="UP000199073">
    <property type="component" value="Unassembled WGS sequence"/>
</dbReference>
<keyword evidence="2" id="KW-0472">Membrane</keyword>
<dbReference type="STRING" id="91360.SAMN05660330_03684"/>
<gene>
    <name evidence="3" type="ORF">SAMN05660330_03684</name>
</gene>
<protein>
    <submittedName>
        <fullName evidence="3">Uncharacterized protein</fullName>
    </submittedName>
</protein>
<evidence type="ECO:0000313" key="3">
    <source>
        <dbReference type="EMBL" id="SDP68705.1"/>
    </source>
</evidence>
<feature type="transmembrane region" description="Helical" evidence="2">
    <location>
        <begin position="12"/>
        <end position="31"/>
    </location>
</feature>
<dbReference type="AlphaFoldDB" id="A0A1H0URE5"/>
<name>A0A1H0URE5_9BACT</name>
<accession>A0A1H0URE5</accession>
<keyword evidence="2" id="KW-0812">Transmembrane</keyword>
<evidence type="ECO:0000313" key="4">
    <source>
        <dbReference type="Proteomes" id="UP000199073"/>
    </source>
</evidence>
<feature type="region of interest" description="Disordered" evidence="1">
    <location>
        <begin position="80"/>
        <end position="113"/>
    </location>
</feature>
<feature type="compositionally biased region" description="Pro residues" evidence="1">
    <location>
        <begin position="103"/>
        <end position="113"/>
    </location>
</feature>
<sequence>MNSTGKLKIVGQYLGGILMTIVIILGGWTAAVTASAQSDPVTVPFEDDYAARLAWQKYDQDVMAAHAQYEAKMHVWREAVEARNQSNGELPDPGPMPRLDLPQRPPMPRPPSK</sequence>
<dbReference type="RefSeq" id="WP_092225512.1">
    <property type="nucleotide sequence ID" value="NZ_FNJI01000035.1"/>
</dbReference>
<organism evidence="3 4">
    <name type="scientific">Desulforhopalus singaporensis</name>
    <dbReference type="NCBI Taxonomy" id="91360"/>
    <lineage>
        <taxon>Bacteria</taxon>
        <taxon>Pseudomonadati</taxon>
        <taxon>Thermodesulfobacteriota</taxon>
        <taxon>Desulfobulbia</taxon>
        <taxon>Desulfobulbales</taxon>
        <taxon>Desulfocapsaceae</taxon>
        <taxon>Desulforhopalus</taxon>
    </lineage>
</organism>
<keyword evidence="2" id="KW-1133">Transmembrane helix</keyword>
<dbReference type="EMBL" id="FNJI01000035">
    <property type="protein sequence ID" value="SDP68705.1"/>
    <property type="molecule type" value="Genomic_DNA"/>
</dbReference>
<evidence type="ECO:0000256" key="1">
    <source>
        <dbReference type="SAM" id="MobiDB-lite"/>
    </source>
</evidence>
<keyword evidence="4" id="KW-1185">Reference proteome</keyword>
<evidence type="ECO:0000256" key="2">
    <source>
        <dbReference type="SAM" id="Phobius"/>
    </source>
</evidence>
<reference evidence="3 4" key="1">
    <citation type="submission" date="2016-10" db="EMBL/GenBank/DDBJ databases">
        <authorList>
            <person name="de Groot N.N."/>
        </authorList>
    </citation>
    <scope>NUCLEOTIDE SEQUENCE [LARGE SCALE GENOMIC DNA]</scope>
    <source>
        <strain evidence="3 4">DSM 12130</strain>
    </source>
</reference>